<dbReference type="AlphaFoldDB" id="A0A1I7G0H1"/>
<protein>
    <recommendedName>
        <fullName evidence="3">DUF1415 domain-containing protein</fullName>
    </recommendedName>
</protein>
<evidence type="ECO:0008006" key="3">
    <source>
        <dbReference type="Google" id="ProtNLM"/>
    </source>
</evidence>
<gene>
    <name evidence="1" type="ORF">SAMN04487955_102150</name>
</gene>
<accession>A0A1I7G0H1</accession>
<evidence type="ECO:0000313" key="1">
    <source>
        <dbReference type="EMBL" id="SFU41945.1"/>
    </source>
</evidence>
<proteinExistence type="predicted"/>
<dbReference type="RefSeq" id="WP_089793420.1">
    <property type="nucleotide sequence ID" value="NZ_FPBP01000002.1"/>
</dbReference>
<name>A0A1I7G0H1_9GAMM</name>
<dbReference type="EMBL" id="FPBP01000002">
    <property type="protein sequence ID" value="SFU41945.1"/>
    <property type="molecule type" value="Genomic_DNA"/>
</dbReference>
<reference evidence="2" key="1">
    <citation type="submission" date="2016-10" db="EMBL/GenBank/DDBJ databases">
        <authorList>
            <person name="Varghese N."/>
            <person name="Submissions S."/>
        </authorList>
    </citation>
    <scope>NUCLEOTIDE SEQUENCE [LARGE SCALE GENOMIC DNA]</scope>
    <source>
        <strain evidence="2">CGMCC 1.6981</strain>
    </source>
</reference>
<dbReference type="Proteomes" id="UP000198693">
    <property type="component" value="Unassembled WGS sequence"/>
</dbReference>
<dbReference type="OrthoDB" id="277390at2"/>
<dbReference type="InterPro" id="IPR009858">
    <property type="entry name" value="DUF1415"/>
</dbReference>
<evidence type="ECO:0000313" key="2">
    <source>
        <dbReference type="Proteomes" id="UP000198693"/>
    </source>
</evidence>
<organism evidence="1 2">
    <name type="scientific">Halomonas korlensis</name>
    <dbReference type="NCBI Taxonomy" id="463301"/>
    <lineage>
        <taxon>Bacteria</taxon>
        <taxon>Pseudomonadati</taxon>
        <taxon>Pseudomonadota</taxon>
        <taxon>Gammaproteobacteria</taxon>
        <taxon>Oceanospirillales</taxon>
        <taxon>Halomonadaceae</taxon>
        <taxon>Halomonas</taxon>
    </lineage>
</organism>
<dbReference type="STRING" id="463301.SAMN04487955_102150"/>
<keyword evidence="2" id="KW-1185">Reference proteome</keyword>
<sequence length="186" mass="20807">MTTSAPLASTRAWIETFVVAHDICPFAGREVARDTIRYVEAPAGDWEAVLLRLIQECQRLDDEPGIETTLLVLTSGVEDFDDYLDLLAIAEALMVEQGYEGVYQLASFHPDYCFEDAEPEDPANFTNRSPWPMLHLLREASVEQAVAHHADAEAIPERNIAEMRRVGHAQLSRRLADLQAQNADEA</sequence>
<dbReference type="Pfam" id="PF07209">
    <property type="entry name" value="DUF1415"/>
    <property type="match status" value="1"/>
</dbReference>